<dbReference type="SUPFAM" id="SSF53098">
    <property type="entry name" value="Ribonuclease H-like"/>
    <property type="match status" value="1"/>
</dbReference>
<dbReference type="AlphaFoldDB" id="A0A2R6WQI5"/>
<sequence>MDSSQLTINYSAVQDSLCNDESLPTDVRCNNDAQYVVNSKRKRARQSFPWAYTRDWKAGDPILERQQRQSTVCCKWFSHKINALGWKAHLRLHGITDKDTDLSTSSEFENAVVDYVVQGGVTLRAAGSEHFKQFVGALTHGYEPPSTRTILRRIVELHRVLKPALAAFLCNLNVAISLTLDGWSNRNLKGFYVVTAHWVDVVTMKTKSILLTILDVKCGAGVGVRVETDLFEYLKRMGRDVVTRILNVTSDHGSDATNAVVRLFQLVNIFVGYEQLRKCNHVRCADHSVQLAVLQVLKLIRQPTEQLRDGLVKMRRSKVIRQQYQIEALHSGLGSKEPTHADLPTRWNSTHQMCDDAFRKRVVVDTIMDQYKDDIGHGALKDLEWQVISSVSSFLCAPRQVMESLADCKPTLDLVSLSIAMFIKHCNDNEQNLQEIHDALTAIPMKMKLQSYEKKLVQEPAIIAASRSVESGMVDEVDRYLLIGVVHASGFIDVLSWWSARKDALPGHYQMAMDYLGTPATSTPSERVNSAAGREFTSMRQSLSSSVFIMVMCLRSWMNAGHKRYKMLTFIRIYELPCWQVLKSVLSFVNACDG</sequence>
<keyword evidence="8" id="KW-1185">Reference proteome</keyword>
<comment type="subcellular location">
    <subcellularLocation>
        <location evidence="1">Nucleus</location>
    </subcellularLocation>
</comment>
<evidence type="ECO:0000313" key="7">
    <source>
        <dbReference type="EMBL" id="PTQ36105.1"/>
    </source>
</evidence>
<dbReference type="Pfam" id="PF05699">
    <property type="entry name" value="Dimer_Tnp_hAT"/>
    <property type="match status" value="1"/>
</dbReference>
<dbReference type="GO" id="GO:0005634">
    <property type="term" value="C:nucleus"/>
    <property type="evidence" value="ECO:0007669"/>
    <property type="project" value="UniProtKB-SubCell"/>
</dbReference>
<evidence type="ECO:0000256" key="3">
    <source>
        <dbReference type="ARBA" id="ARBA00022771"/>
    </source>
</evidence>
<dbReference type="PANTHER" id="PTHR46481:SF10">
    <property type="entry name" value="ZINC FINGER BED DOMAIN-CONTAINING PROTEIN 39"/>
    <property type="match status" value="1"/>
</dbReference>
<evidence type="ECO:0000256" key="4">
    <source>
        <dbReference type="ARBA" id="ARBA00022833"/>
    </source>
</evidence>
<dbReference type="OMA" id="HERHIFE"/>
<evidence type="ECO:0000259" key="6">
    <source>
        <dbReference type="Pfam" id="PF05699"/>
    </source>
</evidence>
<evidence type="ECO:0000256" key="2">
    <source>
        <dbReference type="ARBA" id="ARBA00022723"/>
    </source>
</evidence>
<evidence type="ECO:0000256" key="1">
    <source>
        <dbReference type="ARBA" id="ARBA00004123"/>
    </source>
</evidence>
<dbReference type="Proteomes" id="UP000244005">
    <property type="component" value="Unassembled WGS sequence"/>
</dbReference>
<dbReference type="GO" id="GO:0008270">
    <property type="term" value="F:zinc ion binding"/>
    <property type="evidence" value="ECO:0007669"/>
    <property type="project" value="UniProtKB-KW"/>
</dbReference>
<dbReference type="GO" id="GO:0046983">
    <property type="term" value="F:protein dimerization activity"/>
    <property type="evidence" value="ECO:0007669"/>
    <property type="project" value="InterPro"/>
</dbReference>
<protein>
    <recommendedName>
        <fullName evidence="6">HAT C-terminal dimerisation domain-containing protein</fullName>
    </recommendedName>
</protein>
<dbReference type="PANTHER" id="PTHR46481">
    <property type="entry name" value="ZINC FINGER BED DOMAIN-CONTAINING PROTEIN 4"/>
    <property type="match status" value="1"/>
</dbReference>
<dbReference type="InterPro" id="IPR008906">
    <property type="entry name" value="HATC_C_dom"/>
</dbReference>
<dbReference type="EMBL" id="KZ772738">
    <property type="protein sequence ID" value="PTQ36105.1"/>
    <property type="molecule type" value="Genomic_DNA"/>
</dbReference>
<keyword evidence="2" id="KW-0479">Metal-binding</keyword>
<evidence type="ECO:0000256" key="5">
    <source>
        <dbReference type="ARBA" id="ARBA00023242"/>
    </source>
</evidence>
<name>A0A2R6WQI5_MARPO</name>
<proteinExistence type="predicted"/>
<gene>
    <name evidence="7" type="ORF">MARPO_0066s0062</name>
</gene>
<evidence type="ECO:0000313" key="8">
    <source>
        <dbReference type="Proteomes" id="UP000244005"/>
    </source>
</evidence>
<dbReference type="InterPro" id="IPR052035">
    <property type="entry name" value="ZnF_BED_domain_contain"/>
</dbReference>
<keyword evidence="3" id="KW-0863">Zinc-finger</keyword>
<feature type="domain" description="HAT C-terminal dimerisation" evidence="6">
    <location>
        <begin position="477"/>
        <end position="558"/>
    </location>
</feature>
<accession>A0A2R6WQI5</accession>
<dbReference type="InterPro" id="IPR012337">
    <property type="entry name" value="RNaseH-like_sf"/>
</dbReference>
<keyword evidence="5" id="KW-0539">Nucleus</keyword>
<keyword evidence="4" id="KW-0862">Zinc</keyword>
<dbReference type="OrthoDB" id="2610923at2759"/>
<reference evidence="8" key="1">
    <citation type="journal article" date="2017" name="Cell">
        <title>Insights into land plant evolution garnered from the Marchantia polymorpha genome.</title>
        <authorList>
            <person name="Bowman J.L."/>
            <person name="Kohchi T."/>
            <person name="Yamato K.T."/>
            <person name="Jenkins J."/>
            <person name="Shu S."/>
            <person name="Ishizaki K."/>
            <person name="Yamaoka S."/>
            <person name="Nishihama R."/>
            <person name="Nakamura Y."/>
            <person name="Berger F."/>
            <person name="Adam C."/>
            <person name="Aki S.S."/>
            <person name="Althoff F."/>
            <person name="Araki T."/>
            <person name="Arteaga-Vazquez M.A."/>
            <person name="Balasubrmanian S."/>
            <person name="Barry K."/>
            <person name="Bauer D."/>
            <person name="Boehm C.R."/>
            <person name="Briginshaw L."/>
            <person name="Caballero-Perez J."/>
            <person name="Catarino B."/>
            <person name="Chen F."/>
            <person name="Chiyoda S."/>
            <person name="Chovatia M."/>
            <person name="Davies K.M."/>
            <person name="Delmans M."/>
            <person name="Demura T."/>
            <person name="Dierschke T."/>
            <person name="Dolan L."/>
            <person name="Dorantes-Acosta A.E."/>
            <person name="Eklund D.M."/>
            <person name="Florent S.N."/>
            <person name="Flores-Sandoval E."/>
            <person name="Fujiyama A."/>
            <person name="Fukuzawa H."/>
            <person name="Galik B."/>
            <person name="Grimanelli D."/>
            <person name="Grimwood J."/>
            <person name="Grossniklaus U."/>
            <person name="Hamada T."/>
            <person name="Haseloff J."/>
            <person name="Hetherington A.J."/>
            <person name="Higo A."/>
            <person name="Hirakawa Y."/>
            <person name="Hundley H.N."/>
            <person name="Ikeda Y."/>
            <person name="Inoue K."/>
            <person name="Inoue S.I."/>
            <person name="Ishida S."/>
            <person name="Jia Q."/>
            <person name="Kakita M."/>
            <person name="Kanazawa T."/>
            <person name="Kawai Y."/>
            <person name="Kawashima T."/>
            <person name="Kennedy M."/>
            <person name="Kinose K."/>
            <person name="Kinoshita T."/>
            <person name="Kohara Y."/>
            <person name="Koide E."/>
            <person name="Komatsu K."/>
            <person name="Kopischke S."/>
            <person name="Kubo M."/>
            <person name="Kyozuka J."/>
            <person name="Lagercrantz U."/>
            <person name="Lin S.S."/>
            <person name="Lindquist E."/>
            <person name="Lipzen A.M."/>
            <person name="Lu C.W."/>
            <person name="De Luna E."/>
            <person name="Martienssen R.A."/>
            <person name="Minamino N."/>
            <person name="Mizutani M."/>
            <person name="Mizutani M."/>
            <person name="Mochizuki N."/>
            <person name="Monte I."/>
            <person name="Mosher R."/>
            <person name="Nagasaki H."/>
            <person name="Nakagami H."/>
            <person name="Naramoto S."/>
            <person name="Nishitani K."/>
            <person name="Ohtani M."/>
            <person name="Okamoto T."/>
            <person name="Okumura M."/>
            <person name="Phillips J."/>
            <person name="Pollak B."/>
            <person name="Reinders A."/>
            <person name="Rovekamp M."/>
            <person name="Sano R."/>
            <person name="Sawa S."/>
            <person name="Schmid M.W."/>
            <person name="Shirakawa M."/>
            <person name="Solano R."/>
            <person name="Spunde A."/>
            <person name="Suetsugu N."/>
            <person name="Sugano S."/>
            <person name="Sugiyama A."/>
            <person name="Sun R."/>
            <person name="Suzuki Y."/>
            <person name="Takenaka M."/>
            <person name="Takezawa D."/>
            <person name="Tomogane H."/>
            <person name="Tsuzuki M."/>
            <person name="Ueda T."/>
            <person name="Umeda M."/>
            <person name="Ward J.M."/>
            <person name="Watanabe Y."/>
            <person name="Yazaki K."/>
            <person name="Yokoyama R."/>
            <person name="Yoshitake Y."/>
            <person name="Yotsui I."/>
            <person name="Zachgo S."/>
            <person name="Schmutz J."/>
        </authorList>
    </citation>
    <scope>NUCLEOTIDE SEQUENCE [LARGE SCALE GENOMIC DNA]</scope>
    <source>
        <strain evidence="8">Tak-1</strain>
    </source>
</reference>
<organism evidence="7 8">
    <name type="scientific">Marchantia polymorpha</name>
    <name type="common">Common liverwort</name>
    <name type="synonym">Marchantia aquatica</name>
    <dbReference type="NCBI Taxonomy" id="3197"/>
    <lineage>
        <taxon>Eukaryota</taxon>
        <taxon>Viridiplantae</taxon>
        <taxon>Streptophyta</taxon>
        <taxon>Embryophyta</taxon>
        <taxon>Marchantiophyta</taxon>
        <taxon>Marchantiopsida</taxon>
        <taxon>Marchantiidae</taxon>
        <taxon>Marchantiales</taxon>
        <taxon>Marchantiaceae</taxon>
        <taxon>Marchantia</taxon>
    </lineage>
</organism>